<evidence type="ECO:0000256" key="2">
    <source>
        <dbReference type="ARBA" id="ARBA00022771"/>
    </source>
</evidence>
<dbReference type="PROSITE" id="PS01360">
    <property type="entry name" value="ZF_MYND_1"/>
    <property type="match status" value="1"/>
</dbReference>
<dbReference type="PROSITE" id="PS50865">
    <property type="entry name" value="ZF_MYND_2"/>
    <property type="match status" value="1"/>
</dbReference>
<dbReference type="OrthoDB" id="45756at2759"/>
<evidence type="ECO:0000256" key="5">
    <source>
        <dbReference type="SAM" id="MobiDB-lite"/>
    </source>
</evidence>
<protein>
    <recommendedName>
        <fullName evidence="6">MYND-type domain-containing protein</fullName>
    </recommendedName>
</protein>
<evidence type="ECO:0000256" key="4">
    <source>
        <dbReference type="PROSITE-ProRule" id="PRU00134"/>
    </source>
</evidence>
<accession>A0A081AYM2</accession>
<gene>
    <name evidence="7" type="ORF">F444_02083</name>
</gene>
<feature type="compositionally biased region" description="Polar residues" evidence="5">
    <location>
        <begin position="180"/>
        <end position="194"/>
    </location>
</feature>
<dbReference type="SUPFAM" id="SSF144232">
    <property type="entry name" value="HIT/MYND zinc finger-like"/>
    <property type="match status" value="1"/>
</dbReference>
<feature type="domain" description="MYND-type" evidence="6">
    <location>
        <begin position="66"/>
        <end position="103"/>
    </location>
</feature>
<keyword evidence="2 4" id="KW-0863">Zinc-finger</keyword>
<keyword evidence="1" id="KW-0479">Metal-binding</keyword>
<proteinExistence type="predicted"/>
<evidence type="ECO:0000256" key="1">
    <source>
        <dbReference type="ARBA" id="ARBA00022723"/>
    </source>
</evidence>
<dbReference type="Pfam" id="PF01753">
    <property type="entry name" value="zf-MYND"/>
    <property type="match status" value="1"/>
</dbReference>
<keyword evidence="3" id="KW-0862">Zinc</keyword>
<evidence type="ECO:0000259" key="6">
    <source>
        <dbReference type="PROSITE" id="PS50865"/>
    </source>
</evidence>
<dbReference type="Proteomes" id="UP000028582">
    <property type="component" value="Unassembled WGS sequence"/>
</dbReference>
<evidence type="ECO:0000256" key="3">
    <source>
        <dbReference type="ARBA" id="ARBA00022833"/>
    </source>
</evidence>
<evidence type="ECO:0000313" key="7">
    <source>
        <dbReference type="EMBL" id="ETO83983.1"/>
    </source>
</evidence>
<dbReference type="AlphaFoldDB" id="A0A081AYM2"/>
<organism evidence="7 8">
    <name type="scientific">Phytophthora nicotianae P1976</name>
    <dbReference type="NCBI Taxonomy" id="1317066"/>
    <lineage>
        <taxon>Eukaryota</taxon>
        <taxon>Sar</taxon>
        <taxon>Stramenopiles</taxon>
        <taxon>Oomycota</taxon>
        <taxon>Peronosporomycetes</taxon>
        <taxon>Peronosporales</taxon>
        <taxon>Peronosporaceae</taxon>
        <taxon>Phytophthora</taxon>
    </lineage>
</organism>
<feature type="compositionally biased region" description="Basic residues" evidence="5">
    <location>
        <begin position="165"/>
        <end position="179"/>
    </location>
</feature>
<feature type="region of interest" description="Disordered" evidence="5">
    <location>
        <begin position="159"/>
        <end position="200"/>
    </location>
</feature>
<sequence length="509" mass="56098">MGVFNTNSRATLTQPSIWVTDKAAGRALYCVTSQSDLDNTRAKGISNLHQHLSTAMTTSTTLDKTCLSCGKANAKNRCGGCRSVYFCDRDCQRKSWPSHRPTCLQSSAQPTETTHIHSNSIHCVGIPNAAAATVAASPPKSVRLVTEPVQIVEIPAEAAAAAPKPQKKSKKHKKKRKARSNSMHVPSTNAPLQQRKNRSASLGAKKHIMWGDVQAREFARFPGGGSAVPYDGTWALGLGKKLADVELGSVLEVEQQREQELQERVKKLSKSKRRDVRVGETRQFDYRRGVDNPLFSRLSEDERKKVFTLEKQAQEDGAIESQMSSSPELRKSWRKYSTGSTSSIEAAEELQVADAALTTPDFGCVSIEQLDEFAKIRDSRDGACGCSCGDLVKKVAKMNVKKLRAFLQEHNVPLPGTGKTELMAAAKKFAREKKNCASADSDCECARNGVPCHSDVCEGCAGDCHNPFQRYEYKSTEVKQYRKQQLDKWRQLQSELHQSNEAAAPIRVA</sequence>
<comment type="caution">
    <text evidence="7">The sequence shown here is derived from an EMBL/GenBank/DDBJ whole genome shotgun (WGS) entry which is preliminary data.</text>
</comment>
<evidence type="ECO:0000313" key="8">
    <source>
        <dbReference type="Proteomes" id="UP000028582"/>
    </source>
</evidence>
<reference evidence="7 8" key="1">
    <citation type="submission" date="2013-11" db="EMBL/GenBank/DDBJ databases">
        <title>The Genome Sequence of Phytophthora parasitica P1976.</title>
        <authorList>
            <consortium name="The Broad Institute Genomics Platform"/>
            <person name="Russ C."/>
            <person name="Tyler B."/>
            <person name="Panabieres F."/>
            <person name="Shan W."/>
            <person name="Tripathy S."/>
            <person name="Grunwald N."/>
            <person name="Machado M."/>
            <person name="Johnson C.S."/>
            <person name="Walker B."/>
            <person name="Young S."/>
            <person name="Zeng Q."/>
            <person name="Gargeya S."/>
            <person name="Fitzgerald M."/>
            <person name="Haas B."/>
            <person name="Abouelleil A."/>
            <person name="Allen A.W."/>
            <person name="Alvarado L."/>
            <person name="Arachchi H.M."/>
            <person name="Berlin A.M."/>
            <person name="Chapman S.B."/>
            <person name="Gainer-Dewar J."/>
            <person name="Goldberg J."/>
            <person name="Griggs A."/>
            <person name="Gujja S."/>
            <person name="Hansen M."/>
            <person name="Howarth C."/>
            <person name="Imamovic A."/>
            <person name="Ireland A."/>
            <person name="Larimer J."/>
            <person name="McCowan C."/>
            <person name="Murphy C."/>
            <person name="Pearson M."/>
            <person name="Poon T.W."/>
            <person name="Priest M."/>
            <person name="Roberts A."/>
            <person name="Saif S."/>
            <person name="Shea T."/>
            <person name="Sisk P."/>
            <person name="Sykes S."/>
            <person name="Wortman J."/>
            <person name="Nusbaum C."/>
            <person name="Birren B."/>
        </authorList>
    </citation>
    <scope>NUCLEOTIDE SEQUENCE [LARGE SCALE GENOMIC DNA]</scope>
    <source>
        <strain evidence="7 8">P1976</strain>
    </source>
</reference>
<dbReference type="InterPro" id="IPR002893">
    <property type="entry name" value="Znf_MYND"/>
</dbReference>
<dbReference type="EMBL" id="ANJA01000391">
    <property type="protein sequence ID" value="ETO83983.1"/>
    <property type="molecule type" value="Genomic_DNA"/>
</dbReference>
<dbReference type="GO" id="GO:0008270">
    <property type="term" value="F:zinc ion binding"/>
    <property type="evidence" value="ECO:0007669"/>
    <property type="project" value="UniProtKB-KW"/>
</dbReference>
<dbReference type="Gene3D" id="6.10.140.2220">
    <property type="match status" value="1"/>
</dbReference>
<name>A0A081AYM2_PHYNI</name>